<dbReference type="Pfam" id="PF10502">
    <property type="entry name" value="Peptidase_S26"/>
    <property type="match status" value="1"/>
</dbReference>
<dbReference type="GO" id="GO:0009003">
    <property type="term" value="F:signal peptidase activity"/>
    <property type="evidence" value="ECO:0007669"/>
    <property type="project" value="UniProtKB-EC"/>
</dbReference>
<evidence type="ECO:0000256" key="1">
    <source>
        <dbReference type="ARBA" id="ARBA00000677"/>
    </source>
</evidence>
<dbReference type="OrthoDB" id="9815782at2"/>
<evidence type="ECO:0000256" key="2">
    <source>
        <dbReference type="ARBA" id="ARBA00009370"/>
    </source>
</evidence>
<comment type="similarity">
    <text evidence="2 7">Belongs to the peptidase S26 family.</text>
</comment>
<sequence length="276" mass="30718">MDGKTIDTNAPVQDAEGDGESWSSFLLFVLKLALIVLIFRSFVFSPFSIPSQSMQPRLWNGDYLLAAKWPYGISKYSLPFEAPLISGRIFASGPERGDVVIFKHPIDGTDYIKRVIGLPGDTVTMRGGKVVLNGRELSQVRLDDVIIPVSPNSGCSRPNALEIGPDGHEVCRYTRFRETLPSGKSYDVIDLEDSFVDDTMPRIVPEGRIFVLGDNRDSSYDSRFPAAPEKGVGLVPQEKLVGRASFIMWSTDGRAEWIKPWTWFSAARWNRIGDGL</sequence>
<comment type="catalytic activity">
    <reaction evidence="1 7">
        <text>Cleavage of hydrophobic, N-terminal signal or leader sequences from secreted and periplasmic proteins.</text>
        <dbReference type="EC" id="3.4.21.89"/>
    </reaction>
</comment>
<dbReference type="InterPro" id="IPR000223">
    <property type="entry name" value="Pept_S26A_signal_pept_1"/>
</dbReference>
<organism evidence="9 10">
    <name type="scientific">Altererythrobacter ishigakiensis</name>
    <dbReference type="NCBI Taxonomy" id="476157"/>
    <lineage>
        <taxon>Bacteria</taxon>
        <taxon>Pseudomonadati</taxon>
        <taxon>Pseudomonadota</taxon>
        <taxon>Alphaproteobacteria</taxon>
        <taxon>Sphingomonadales</taxon>
        <taxon>Erythrobacteraceae</taxon>
        <taxon>Altererythrobacter</taxon>
    </lineage>
</organism>
<dbReference type="InterPro" id="IPR019758">
    <property type="entry name" value="Pept_S26A_signal_pept_1_CS"/>
</dbReference>
<dbReference type="PROSITE" id="PS00760">
    <property type="entry name" value="SPASE_I_2"/>
    <property type="match status" value="1"/>
</dbReference>
<dbReference type="InterPro" id="IPR019533">
    <property type="entry name" value="Peptidase_S26"/>
</dbReference>
<dbReference type="PROSITE" id="PS00761">
    <property type="entry name" value="SPASE_I_3"/>
    <property type="match status" value="1"/>
</dbReference>
<feature type="domain" description="Peptidase S26" evidence="8">
    <location>
        <begin position="24"/>
        <end position="249"/>
    </location>
</feature>
<dbReference type="InterPro" id="IPR019757">
    <property type="entry name" value="Pept_S26A_signal_pept_1_Lys-AS"/>
</dbReference>
<keyword evidence="7" id="KW-0812">Transmembrane</keyword>
<dbReference type="PANTHER" id="PTHR43390:SF1">
    <property type="entry name" value="CHLOROPLAST PROCESSING PEPTIDASE"/>
    <property type="match status" value="1"/>
</dbReference>
<feature type="active site" evidence="6">
    <location>
        <position position="113"/>
    </location>
</feature>
<dbReference type="PRINTS" id="PR00727">
    <property type="entry name" value="LEADERPTASE"/>
</dbReference>
<dbReference type="GO" id="GO:0006465">
    <property type="term" value="P:signal peptide processing"/>
    <property type="evidence" value="ECO:0007669"/>
    <property type="project" value="InterPro"/>
</dbReference>
<dbReference type="EMBL" id="VLLK01000001">
    <property type="protein sequence ID" value="TWJ09826.1"/>
    <property type="molecule type" value="Genomic_DNA"/>
</dbReference>
<keyword evidence="7" id="KW-1133">Transmembrane helix</keyword>
<dbReference type="NCBIfam" id="TIGR02227">
    <property type="entry name" value="sigpep_I_bact"/>
    <property type="match status" value="1"/>
</dbReference>
<comment type="caution">
    <text evidence="9">The sequence shown here is derived from an EMBL/GenBank/DDBJ whole genome shotgun (WGS) entry which is preliminary data.</text>
</comment>
<evidence type="ECO:0000256" key="6">
    <source>
        <dbReference type="PIRSR" id="PIRSR600223-1"/>
    </source>
</evidence>
<dbReference type="CDD" id="cd06530">
    <property type="entry name" value="S26_SPase_I"/>
    <property type="match status" value="1"/>
</dbReference>
<evidence type="ECO:0000313" key="10">
    <source>
        <dbReference type="Proteomes" id="UP000320547"/>
    </source>
</evidence>
<evidence type="ECO:0000256" key="4">
    <source>
        <dbReference type="ARBA" id="ARBA00019232"/>
    </source>
</evidence>
<dbReference type="Gene3D" id="2.10.109.10">
    <property type="entry name" value="Umud Fragment, subunit A"/>
    <property type="match status" value="1"/>
</dbReference>
<evidence type="ECO:0000259" key="8">
    <source>
        <dbReference type="Pfam" id="PF10502"/>
    </source>
</evidence>
<dbReference type="SUPFAM" id="SSF51306">
    <property type="entry name" value="LexA/Signal peptidase"/>
    <property type="match status" value="1"/>
</dbReference>
<dbReference type="Proteomes" id="UP000320547">
    <property type="component" value="Unassembled WGS sequence"/>
</dbReference>
<feature type="active site" evidence="6">
    <location>
        <position position="53"/>
    </location>
</feature>
<evidence type="ECO:0000313" key="9">
    <source>
        <dbReference type="EMBL" id="TWJ09826.1"/>
    </source>
</evidence>
<dbReference type="InterPro" id="IPR036286">
    <property type="entry name" value="LexA/Signal_pep-like_sf"/>
</dbReference>
<keyword evidence="7" id="KW-0645">Protease</keyword>
<keyword evidence="10" id="KW-1185">Reference proteome</keyword>
<evidence type="ECO:0000256" key="5">
    <source>
        <dbReference type="ARBA" id="ARBA00022801"/>
    </source>
</evidence>
<dbReference type="GO" id="GO:0004252">
    <property type="term" value="F:serine-type endopeptidase activity"/>
    <property type="evidence" value="ECO:0007669"/>
    <property type="project" value="InterPro"/>
</dbReference>
<evidence type="ECO:0000256" key="3">
    <source>
        <dbReference type="ARBA" id="ARBA00013208"/>
    </source>
</evidence>
<comment type="subcellular location">
    <subcellularLocation>
        <location evidence="7">Membrane</location>
        <topology evidence="7">Single-pass type II membrane protein</topology>
    </subcellularLocation>
</comment>
<dbReference type="PANTHER" id="PTHR43390">
    <property type="entry name" value="SIGNAL PEPTIDASE I"/>
    <property type="match status" value="1"/>
</dbReference>
<dbReference type="EC" id="3.4.21.89" evidence="3 7"/>
<dbReference type="RefSeq" id="WP_067600303.1">
    <property type="nucleotide sequence ID" value="NZ_CP015963.1"/>
</dbReference>
<feature type="transmembrane region" description="Helical" evidence="7">
    <location>
        <begin position="25"/>
        <end position="47"/>
    </location>
</feature>
<keyword evidence="5 7" id="KW-0378">Hydrolase</keyword>
<dbReference type="GO" id="GO:0016020">
    <property type="term" value="C:membrane"/>
    <property type="evidence" value="ECO:0007669"/>
    <property type="project" value="UniProtKB-SubCell"/>
</dbReference>
<protein>
    <recommendedName>
        <fullName evidence="4 7">Signal peptidase I</fullName>
        <ecNumber evidence="3 7">3.4.21.89</ecNumber>
    </recommendedName>
</protein>
<accession>A0A562UW54</accession>
<evidence type="ECO:0000256" key="7">
    <source>
        <dbReference type="RuleBase" id="RU362042"/>
    </source>
</evidence>
<dbReference type="AlphaFoldDB" id="A0A562UW54"/>
<reference evidence="9 10" key="1">
    <citation type="submission" date="2019-07" db="EMBL/GenBank/DDBJ databases">
        <title>Genomic Encyclopedia of Archaeal and Bacterial Type Strains, Phase II (KMG-II): from individual species to whole genera.</title>
        <authorList>
            <person name="Goeker M."/>
        </authorList>
    </citation>
    <scope>NUCLEOTIDE SEQUENCE [LARGE SCALE GENOMIC DNA]</scope>
    <source>
        <strain evidence="9 10">ATCC BAA-2084</strain>
    </source>
</reference>
<name>A0A562UW54_9SPHN</name>
<gene>
    <name evidence="9" type="ORF">JN10_1474</name>
</gene>
<keyword evidence="7" id="KW-0472">Membrane</keyword>
<proteinExistence type="inferred from homology"/>
<dbReference type="STRING" id="476157.GCA_001663155_01880"/>